<dbReference type="AlphaFoldDB" id="A0A8X8Z821"/>
<dbReference type="InterPro" id="IPR045900">
    <property type="entry name" value="Peroxisomal_Ade_carrier"/>
</dbReference>
<dbReference type="Proteomes" id="UP000298416">
    <property type="component" value="Unassembled WGS sequence"/>
</dbReference>
<sequence>MVTHATTVQRQSAINGSGQALRVASGWRKLGERRRRGLEAVELQRRIIFEGLPETGFGGFVWLISNAEKMISDFPLEHLRCPLGGNIDTSSSVVVPGLWTQFPRRCKRGSLGNLKDYGSPSRDGLGISVLLTSNPSIQYTAFDPLKNRMLKEKMRKRESGAAAASPSPEALTTFLLGAVSKCIALFNDSIKLTNLSSSTRGALFINVVV</sequence>
<dbReference type="GO" id="GO:0005347">
    <property type="term" value="F:ATP transmembrane transporter activity"/>
    <property type="evidence" value="ECO:0007669"/>
    <property type="project" value="InterPro"/>
</dbReference>
<dbReference type="GO" id="GO:0006635">
    <property type="term" value="P:fatty acid beta-oxidation"/>
    <property type="evidence" value="ECO:0007669"/>
    <property type="project" value="InterPro"/>
</dbReference>
<dbReference type="PANTHER" id="PTHR46650:SF1">
    <property type="entry name" value="PEROXISOMAL ADENINE NUCLEOTIDE TRANSPORTER 1"/>
    <property type="match status" value="1"/>
</dbReference>
<comment type="similarity">
    <text evidence="1">Belongs to the mitochondrial carrier (TC 2.A.29) family.</text>
</comment>
<proteinExistence type="inferred from homology"/>
<dbReference type="EMBL" id="PNBA02000017">
    <property type="protein sequence ID" value="KAG6394813.1"/>
    <property type="molecule type" value="Genomic_DNA"/>
</dbReference>
<evidence type="ECO:0000313" key="6">
    <source>
        <dbReference type="Proteomes" id="UP000298416"/>
    </source>
</evidence>
<keyword evidence="2" id="KW-0813">Transport</keyword>
<keyword evidence="6" id="KW-1185">Reference proteome</keyword>
<evidence type="ECO:0000313" key="5">
    <source>
        <dbReference type="EMBL" id="KAG6394813.1"/>
    </source>
</evidence>
<keyword evidence="4" id="KW-1133">Transmembrane helix</keyword>
<dbReference type="PANTHER" id="PTHR46650">
    <property type="entry name" value="PEROXISOMAL ADENINE NUCLEOTIDE TRANSPORTER 1"/>
    <property type="match status" value="1"/>
</dbReference>
<organism evidence="5">
    <name type="scientific">Salvia splendens</name>
    <name type="common">Scarlet sage</name>
    <dbReference type="NCBI Taxonomy" id="180675"/>
    <lineage>
        <taxon>Eukaryota</taxon>
        <taxon>Viridiplantae</taxon>
        <taxon>Streptophyta</taxon>
        <taxon>Embryophyta</taxon>
        <taxon>Tracheophyta</taxon>
        <taxon>Spermatophyta</taxon>
        <taxon>Magnoliopsida</taxon>
        <taxon>eudicotyledons</taxon>
        <taxon>Gunneridae</taxon>
        <taxon>Pentapetalae</taxon>
        <taxon>asterids</taxon>
        <taxon>lamiids</taxon>
        <taxon>Lamiales</taxon>
        <taxon>Lamiaceae</taxon>
        <taxon>Nepetoideae</taxon>
        <taxon>Mentheae</taxon>
        <taxon>Salviinae</taxon>
        <taxon>Salvia</taxon>
        <taxon>Salvia subgen. Calosphace</taxon>
        <taxon>core Calosphace</taxon>
    </lineage>
</organism>
<reference evidence="5" key="2">
    <citation type="submission" date="2020-08" db="EMBL/GenBank/DDBJ databases">
        <title>Plant Genome Project.</title>
        <authorList>
            <person name="Zhang R.-G."/>
        </authorList>
    </citation>
    <scope>NUCLEOTIDE SEQUENCE</scope>
    <source>
        <strain evidence="5">Huo1</strain>
        <tissue evidence="5">Leaf</tissue>
    </source>
</reference>
<name>A0A8X8Z821_SALSN</name>
<accession>A0A8X8Z821</accession>
<evidence type="ECO:0000256" key="1">
    <source>
        <dbReference type="ARBA" id="ARBA00006375"/>
    </source>
</evidence>
<keyword evidence="3" id="KW-0677">Repeat</keyword>
<dbReference type="GO" id="GO:0015217">
    <property type="term" value="F:ADP transmembrane transporter activity"/>
    <property type="evidence" value="ECO:0007669"/>
    <property type="project" value="InterPro"/>
</dbReference>
<evidence type="ECO:0000256" key="3">
    <source>
        <dbReference type="ARBA" id="ARBA00022737"/>
    </source>
</evidence>
<gene>
    <name evidence="5" type="ORF">SASPL_145403</name>
</gene>
<keyword evidence="4" id="KW-0472">Membrane</keyword>
<evidence type="ECO:0000256" key="2">
    <source>
        <dbReference type="ARBA" id="ARBA00022448"/>
    </source>
</evidence>
<reference evidence="5" key="1">
    <citation type="submission" date="2018-01" db="EMBL/GenBank/DDBJ databases">
        <authorList>
            <person name="Mao J.F."/>
        </authorList>
    </citation>
    <scope>NUCLEOTIDE SEQUENCE</scope>
    <source>
        <strain evidence="5">Huo1</strain>
        <tissue evidence="5">Leaf</tissue>
    </source>
</reference>
<evidence type="ECO:0000256" key="4">
    <source>
        <dbReference type="ARBA" id="ARBA00022989"/>
    </source>
</evidence>
<dbReference type="GO" id="GO:0007031">
    <property type="term" value="P:peroxisome organization"/>
    <property type="evidence" value="ECO:0007669"/>
    <property type="project" value="TreeGrafter"/>
</dbReference>
<dbReference type="GO" id="GO:0005778">
    <property type="term" value="C:peroxisomal membrane"/>
    <property type="evidence" value="ECO:0007669"/>
    <property type="project" value="TreeGrafter"/>
</dbReference>
<protein>
    <submittedName>
        <fullName evidence="5">Uncharacterized protein</fullName>
    </submittedName>
</protein>
<keyword evidence="4" id="KW-0812">Transmembrane</keyword>
<comment type="caution">
    <text evidence="5">The sequence shown here is derived from an EMBL/GenBank/DDBJ whole genome shotgun (WGS) entry which is preliminary data.</text>
</comment>